<evidence type="ECO:0000313" key="2">
    <source>
        <dbReference type="Proteomes" id="UP000295344"/>
    </source>
</evidence>
<gene>
    <name evidence="1" type="ORF">CLV52_0233</name>
</gene>
<dbReference type="AlphaFoldDB" id="A0A4R7FPU5"/>
<name>A0A4R7FPU5_9MICO</name>
<protein>
    <submittedName>
        <fullName evidence="1">Uncharacterized protein</fullName>
    </submittedName>
</protein>
<dbReference type="Proteomes" id="UP000295344">
    <property type="component" value="Unassembled WGS sequence"/>
</dbReference>
<accession>A0A4R7FPU5</accession>
<proteinExistence type="predicted"/>
<dbReference type="EMBL" id="SOAM01000001">
    <property type="protein sequence ID" value="TDS79696.1"/>
    <property type="molecule type" value="Genomic_DNA"/>
</dbReference>
<comment type="caution">
    <text evidence="1">The sequence shown here is derived from an EMBL/GenBank/DDBJ whole genome shotgun (WGS) entry which is preliminary data.</text>
</comment>
<organism evidence="1 2">
    <name type="scientific">Amnibacterium kyonggiense</name>
    <dbReference type="NCBI Taxonomy" id="595671"/>
    <lineage>
        <taxon>Bacteria</taxon>
        <taxon>Bacillati</taxon>
        <taxon>Actinomycetota</taxon>
        <taxon>Actinomycetes</taxon>
        <taxon>Micrococcales</taxon>
        <taxon>Microbacteriaceae</taxon>
        <taxon>Amnibacterium</taxon>
    </lineage>
</organism>
<sequence>MTARRQLQAEIESAVREQATAAQIVDLIIRAGWQPRPLPDPNSEYLEGVLANGVRVPIEIRHAMVGQPL</sequence>
<evidence type="ECO:0000313" key="1">
    <source>
        <dbReference type="EMBL" id="TDS79696.1"/>
    </source>
</evidence>
<reference evidence="1 2" key="1">
    <citation type="submission" date="2019-03" db="EMBL/GenBank/DDBJ databases">
        <title>Genomic Encyclopedia of Archaeal and Bacterial Type Strains, Phase II (KMG-II): from individual species to whole genera.</title>
        <authorList>
            <person name="Goeker M."/>
        </authorList>
    </citation>
    <scope>NUCLEOTIDE SEQUENCE [LARGE SCALE GENOMIC DNA]</scope>
    <source>
        <strain evidence="1 2">DSM 24782</strain>
    </source>
</reference>
<keyword evidence="2" id="KW-1185">Reference proteome</keyword>